<evidence type="ECO:0000256" key="3">
    <source>
        <dbReference type="PROSITE-ProRule" id="PRU00023"/>
    </source>
</evidence>
<evidence type="ECO:0000313" key="5">
    <source>
        <dbReference type="Proteomes" id="UP001610563"/>
    </source>
</evidence>
<dbReference type="SUPFAM" id="SSF48403">
    <property type="entry name" value="Ankyrin repeat"/>
    <property type="match status" value="1"/>
</dbReference>
<keyword evidence="1" id="KW-0677">Repeat</keyword>
<name>A0ABR4FQI5_9EURO</name>
<evidence type="ECO:0000256" key="1">
    <source>
        <dbReference type="ARBA" id="ARBA00022737"/>
    </source>
</evidence>
<dbReference type="Proteomes" id="UP001610563">
    <property type="component" value="Unassembled WGS sequence"/>
</dbReference>
<dbReference type="Gene3D" id="1.25.40.20">
    <property type="entry name" value="Ankyrin repeat-containing domain"/>
    <property type="match status" value="2"/>
</dbReference>
<dbReference type="InterPro" id="IPR036770">
    <property type="entry name" value="Ankyrin_rpt-contain_sf"/>
</dbReference>
<organism evidence="4 5">
    <name type="scientific">Aspergillus keveii</name>
    <dbReference type="NCBI Taxonomy" id="714993"/>
    <lineage>
        <taxon>Eukaryota</taxon>
        <taxon>Fungi</taxon>
        <taxon>Dikarya</taxon>
        <taxon>Ascomycota</taxon>
        <taxon>Pezizomycotina</taxon>
        <taxon>Eurotiomycetes</taxon>
        <taxon>Eurotiomycetidae</taxon>
        <taxon>Eurotiales</taxon>
        <taxon>Aspergillaceae</taxon>
        <taxon>Aspergillus</taxon>
        <taxon>Aspergillus subgen. Nidulantes</taxon>
    </lineage>
</organism>
<dbReference type="PANTHER" id="PTHR24171">
    <property type="entry name" value="ANKYRIN REPEAT DOMAIN-CONTAINING PROTEIN 39-RELATED"/>
    <property type="match status" value="1"/>
</dbReference>
<evidence type="ECO:0000313" key="4">
    <source>
        <dbReference type="EMBL" id="KAL2785520.1"/>
    </source>
</evidence>
<dbReference type="EMBL" id="JBFTWV010000142">
    <property type="protein sequence ID" value="KAL2785520.1"/>
    <property type="molecule type" value="Genomic_DNA"/>
</dbReference>
<accession>A0ABR4FQI5</accession>
<feature type="repeat" description="ANK" evidence="3">
    <location>
        <begin position="200"/>
        <end position="232"/>
    </location>
</feature>
<keyword evidence="2 3" id="KW-0040">ANK repeat</keyword>
<proteinExistence type="predicted"/>
<feature type="repeat" description="ANK" evidence="3">
    <location>
        <begin position="167"/>
        <end position="199"/>
    </location>
</feature>
<comment type="caution">
    <text evidence="4">The sequence shown here is derived from an EMBL/GenBank/DDBJ whole genome shotgun (WGS) entry which is preliminary data.</text>
</comment>
<dbReference type="PROSITE" id="PS50088">
    <property type="entry name" value="ANK_REPEAT"/>
    <property type="match status" value="2"/>
</dbReference>
<protein>
    <submittedName>
        <fullName evidence="4">Ankyrin repeat-containing domain protein</fullName>
    </submittedName>
</protein>
<sequence>MAMRKWLLRMLVKRGRTRSSFLNPILLAIEECEGLFSRTGCYDSACEVREIYLNGTLETYTGLMGNNALVHLLSHPEEDCLDDRQKCKDEEERHWMYVILMAAAYLGRVQDLKHLISLGLDVNRNHEGTWLYPPLIAASFGGQETANRVLVEHGADPHAVMRSNESSNENAIHFAARGGHRSLIKLVVGHGVNPRLRDLEGETPLIWAAAAKHPDVVRILLTYYSDVSEKRQQLEAALDWAADRSYNDVFVEILKVPHSRYNHTAPLDSAPLAVAAIMGRESVVQTLLNDPYVRGKERTIFRRALTAGDTTTVRAMIDTNINLLEQYQIV</sequence>
<dbReference type="Pfam" id="PF12796">
    <property type="entry name" value="Ank_2"/>
    <property type="match status" value="1"/>
</dbReference>
<keyword evidence="5" id="KW-1185">Reference proteome</keyword>
<dbReference type="SMART" id="SM00248">
    <property type="entry name" value="ANK"/>
    <property type="match status" value="5"/>
</dbReference>
<dbReference type="InterPro" id="IPR002110">
    <property type="entry name" value="Ankyrin_rpt"/>
</dbReference>
<evidence type="ECO:0000256" key="2">
    <source>
        <dbReference type="ARBA" id="ARBA00023043"/>
    </source>
</evidence>
<gene>
    <name evidence="4" type="ORF">BJX66DRAFT_314778</name>
</gene>
<reference evidence="4 5" key="1">
    <citation type="submission" date="2024-07" db="EMBL/GenBank/DDBJ databases">
        <title>Section-level genome sequencing and comparative genomics of Aspergillus sections Usti and Cavernicolus.</title>
        <authorList>
            <consortium name="Lawrence Berkeley National Laboratory"/>
            <person name="Nybo J.L."/>
            <person name="Vesth T.C."/>
            <person name="Theobald S."/>
            <person name="Frisvad J.C."/>
            <person name="Larsen T.O."/>
            <person name="Kjaerboelling I."/>
            <person name="Rothschild-Mancinelli K."/>
            <person name="Lyhne E.K."/>
            <person name="Kogle M.E."/>
            <person name="Barry K."/>
            <person name="Clum A."/>
            <person name="Na H."/>
            <person name="Ledsgaard L."/>
            <person name="Lin J."/>
            <person name="Lipzen A."/>
            <person name="Kuo A."/>
            <person name="Riley R."/>
            <person name="Mondo S."/>
            <person name="Labutti K."/>
            <person name="Haridas S."/>
            <person name="Pangalinan J."/>
            <person name="Salamov A.A."/>
            <person name="Simmons B.A."/>
            <person name="Magnuson J.K."/>
            <person name="Chen J."/>
            <person name="Drula E."/>
            <person name="Henrissat B."/>
            <person name="Wiebenga A."/>
            <person name="Lubbers R.J."/>
            <person name="Gomes A.C."/>
            <person name="Makela M.R."/>
            <person name="Stajich J."/>
            <person name="Grigoriev I.V."/>
            <person name="Mortensen U.H."/>
            <person name="De Vries R.P."/>
            <person name="Baker S.E."/>
            <person name="Andersen M.R."/>
        </authorList>
    </citation>
    <scope>NUCLEOTIDE SEQUENCE [LARGE SCALE GENOMIC DNA]</scope>
    <source>
        <strain evidence="4 5">CBS 209.92</strain>
    </source>
</reference>
<dbReference type="PROSITE" id="PS50297">
    <property type="entry name" value="ANK_REP_REGION"/>
    <property type="match status" value="2"/>
</dbReference>